<evidence type="ECO:0000256" key="8">
    <source>
        <dbReference type="ARBA" id="ARBA00023242"/>
    </source>
</evidence>
<evidence type="ECO:0000256" key="3">
    <source>
        <dbReference type="ARBA" id="ARBA00006678"/>
    </source>
</evidence>
<protein>
    <recommendedName>
        <fullName evidence="10">Exoribonuclease phosphorolytic domain-containing protein</fullName>
    </recommendedName>
</protein>
<keyword evidence="5" id="KW-0698">rRNA processing</keyword>
<evidence type="ECO:0000313" key="11">
    <source>
        <dbReference type="EMBL" id="KAF2396552.1"/>
    </source>
</evidence>
<dbReference type="GO" id="GO:0034475">
    <property type="term" value="P:U4 snRNA 3'-end processing"/>
    <property type="evidence" value="ECO:0007669"/>
    <property type="project" value="TreeGrafter"/>
</dbReference>
<feature type="domain" description="Exoribonuclease phosphorolytic" evidence="10">
    <location>
        <begin position="39"/>
        <end position="206"/>
    </location>
</feature>
<dbReference type="Pfam" id="PF01138">
    <property type="entry name" value="RNase_PH"/>
    <property type="match status" value="1"/>
</dbReference>
<evidence type="ECO:0000256" key="4">
    <source>
        <dbReference type="ARBA" id="ARBA00022490"/>
    </source>
</evidence>
<keyword evidence="4" id="KW-0963">Cytoplasm</keyword>
<dbReference type="PANTHER" id="PTHR11953">
    <property type="entry name" value="EXOSOME COMPLEX COMPONENT"/>
    <property type="match status" value="1"/>
</dbReference>
<reference evidence="11" key="1">
    <citation type="journal article" date="2020" name="Stud. Mycol.">
        <title>101 Dothideomycetes genomes: a test case for predicting lifestyles and emergence of pathogens.</title>
        <authorList>
            <person name="Haridas S."/>
            <person name="Albert R."/>
            <person name="Binder M."/>
            <person name="Bloem J."/>
            <person name="Labutti K."/>
            <person name="Salamov A."/>
            <person name="Andreopoulos B."/>
            <person name="Baker S."/>
            <person name="Barry K."/>
            <person name="Bills G."/>
            <person name="Bluhm B."/>
            <person name="Cannon C."/>
            <person name="Castanera R."/>
            <person name="Culley D."/>
            <person name="Daum C."/>
            <person name="Ezra D."/>
            <person name="Gonzalez J."/>
            <person name="Henrissat B."/>
            <person name="Kuo A."/>
            <person name="Liang C."/>
            <person name="Lipzen A."/>
            <person name="Lutzoni F."/>
            <person name="Magnuson J."/>
            <person name="Mondo S."/>
            <person name="Nolan M."/>
            <person name="Ohm R."/>
            <person name="Pangilinan J."/>
            <person name="Park H.-J."/>
            <person name="Ramirez L."/>
            <person name="Alfaro M."/>
            <person name="Sun H."/>
            <person name="Tritt A."/>
            <person name="Yoshinaga Y."/>
            <person name="Zwiers L.-H."/>
            <person name="Turgeon B."/>
            <person name="Goodwin S."/>
            <person name="Spatafora J."/>
            <person name="Crous P."/>
            <person name="Grigoriev I."/>
        </authorList>
    </citation>
    <scope>NUCLEOTIDE SEQUENCE</scope>
    <source>
        <strain evidence="11">CBS 262.69</strain>
    </source>
</reference>
<dbReference type="GO" id="GO:0003723">
    <property type="term" value="F:RNA binding"/>
    <property type="evidence" value="ECO:0007669"/>
    <property type="project" value="UniProtKB-KW"/>
</dbReference>
<accession>A0A6G1HKN2</accession>
<feature type="compositionally biased region" description="Basic and acidic residues" evidence="9">
    <location>
        <begin position="25"/>
        <end position="35"/>
    </location>
</feature>
<dbReference type="GO" id="GO:0000176">
    <property type="term" value="C:nuclear exosome (RNase complex)"/>
    <property type="evidence" value="ECO:0007669"/>
    <property type="project" value="UniProtKB-ARBA"/>
</dbReference>
<dbReference type="InterPro" id="IPR027408">
    <property type="entry name" value="PNPase/RNase_PH_dom_sf"/>
</dbReference>
<dbReference type="Proteomes" id="UP000799640">
    <property type="component" value="Unassembled WGS sequence"/>
</dbReference>
<dbReference type="GO" id="GO:0000177">
    <property type="term" value="C:cytoplasmic exosome (RNase complex)"/>
    <property type="evidence" value="ECO:0007669"/>
    <property type="project" value="TreeGrafter"/>
</dbReference>
<dbReference type="AlphaFoldDB" id="A0A6G1HKN2"/>
<dbReference type="InterPro" id="IPR001247">
    <property type="entry name" value="ExoRNase_PH_dom1"/>
</dbReference>
<feature type="region of interest" description="Disordered" evidence="9">
    <location>
        <begin position="1"/>
        <end position="35"/>
    </location>
</feature>
<proteinExistence type="inferred from homology"/>
<evidence type="ECO:0000313" key="12">
    <source>
        <dbReference type="Proteomes" id="UP000799640"/>
    </source>
</evidence>
<dbReference type="InterPro" id="IPR050080">
    <property type="entry name" value="RNase_PH"/>
</dbReference>
<gene>
    <name evidence="11" type="ORF">EJ06DRAFT_499774</name>
</gene>
<dbReference type="EMBL" id="ML996706">
    <property type="protein sequence ID" value="KAF2396552.1"/>
    <property type="molecule type" value="Genomic_DNA"/>
</dbReference>
<evidence type="ECO:0000256" key="5">
    <source>
        <dbReference type="ARBA" id="ARBA00022552"/>
    </source>
</evidence>
<dbReference type="SUPFAM" id="SSF54211">
    <property type="entry name" value="Ribosomal protein S5 domain 2-like"/>
    <property type="match status" value="1"/>
</dbReference>
<dbReference type="InterPro" id="IPR020568">
    <property type="entry name" value="Ribosomal_Su5_D2-typ_SF"/>
</dbReference>
<dbReference type="GO" id="GO:0006364">
    <property type="term" value="P:rRNA processing"/>
    <property type="evidence" value="ECO:0007669"/>
    <property type="project" value="UniProtKB-KW"/>
</dbReference>
<keyword evidence="7" id="KW-0694">RNA-binding</keyword>
<evidence type="ECO:0000256" key="9">
    <source>
        <dbReference type="SAM" id="MobiDB-lite"/>
    </source>
</evidence>
<dbReference type="CDD" id="cd11371">
    <property type="entry name" value="RNase_PH_MTR3"/>
    <property type="match status" value="1"/>
</dbReference>
<evidence type="ECO:0000256" key="1">
    <source>
        <dbReference type="ARBA" id="ARBA00004123"/>
    </source>
</evidence>
<dbReference type="PANTHER" id="PTHR11953:SF2">
    <property type="entry name" value="EXOSOME COMPLEX COMPONENT MTR3"/>
    <property type="match status" value="1"/>
</dbReference>
<organism evidence="11 12">
    <name type="scientific">Trichodelitschia bisporula</name>
    <dbReference type="NCBI Taxonomy" id="703511"/>
    <lineage>
        <taxon>Eukaryota</taxon>
        <taxon>Fungi</taxon>
        <taxon>Dikarya</taxon>
        <taxon>Ascomycota</taxon>
        <taxon>Pezizomycotina</taxon>
        <taxon>Dothideomycetes</taxon>
        <taxon>Dothideomycetes incertae sedis</taxon>
        <taxon>Phaeotrichales</taxon>
        <taxon>Phaeotrichaceae</taxon>
        <taxon>Trichodelitschia</taxon>
    </lineage>
</organism>
<comment type="subcellular location">
    <subcellularLocation>
        <location evidence="2">Cytoplasm</location>
    </subcellularLocation>
    <subcellularLocation>
        <location evidence="1">Nucleus</location>
    </subcellularLocation>
</comment>
<dbReference type="GO" id="GO:0071051">
    <property type="term" value="P:poly(A)-dependent snoRNA 3'-end processing"/>
    <property type="evidence" value="ECO:0007669"/>
    <property type="project" value="TreeGrafter"/>
</dbReference>
<keyword evidence="6" id="KW-0271">Exosome</keyword>
<keyword evidence="8" id="KW-0539">Nucleus</keyword>
<dbReference type="OrthoDB" id="2504340at2759"/>
<evidence type="ECO:0000256" key="2">
    <source>
        <dbReference type="ARBA" id="ARBA00004496"/>
    </source>
</evidence>
<evidence type="ECO:0000256" key="6">
    <source>
        <dbReference type="ARBA" id="ARBA00022835"/>
    </source>
</evidence>
<dbReference type="GO" id="GO:0016075">
    <property type="term" value="P:rRNA catabolic process"/>
    <property type="evidence" value="ECO:0007669"/>
    <property type="project" value="TreeGrafter"/>
</dbReference>
<dbReference type="Gene3D" id="3.30.230.70">
    <property type="entry name" value="GHMP Kinase, N-terminal domain"/>
    <property type="match status" value="1"/>
</dbReference>
<comment type="similarity">
    <text evidence="3">Belongs to the RNase PH family.</text>
</comment>
<evidence type="ECO:0000256" key="7">
    <source>
        <dbReference type="ARBA" id="ARBA00022884"/>
    </source>
</evidence>
<evidence type="ECO:0000259" key="10">
    <source>
        <dbReference type="Pfam" id="PF01138"/>
    </source>
</evidence>
<dbReference type="InterPro" id="IPR036345">
    <property type="entry name" value="ExoRNase_PH_dom2_sf"/>
</dbReference>
<dbReference type="GO" id="GO:0071028">
    <property type="term" value="P:nuclear mRNA surveillance"/>
    <property type="evidence" value="ECO:0007669"/>
    <property type="project" value="TreeGrafter"/>
</dbReference>
<dbReference type="SUPFAM" id="SSF55666">
    <property type="entry name" value="Ribonuclease PH domain 2-like"/>
    <property type="match status" value="1"/>
</dbReference>
<sequence length="323" mass="34205">MMADRRRINGPAGTAPPSYAINTSDLEKLRPSRNRRPEELRKIFLKTGVTPPASGSAYLELQSPTYDLPVKSVLPPASALKISCAVHGPKPLPRSAPYNPQLVLSTHVKFAPFATRHRRGYIRDSTERDLGAHLENALRGIVIGKRWPKSGVDVIITILEGEEDRWWGDEVSGGTTGLGVVGGWGMMNVLAGCITVASAALVDAGIDCVDLVCGGVAAILPSPDSKDNQTQQSITVLDPSPPEHPEIQAACVVGYSASRDEITELWLKGDSGAATEQLIDSAVAAAVATRAVMVEAMSETALSKFPEADIKSAFPSADAVMSG</sequence>
<name>A0A6G1HKN2_9PEZI</name>
<keyword evidence="12" id="KW-1185">Reference proteome</keyword>
<dbReference type="GO" id="GO:0005730">
    <property type="term" value="C:nucleolus"/>
    <property type="evidence" value="ECO:0007669"/>
    <property type="project" value="TreeGrafter"/>
</dbReference>